<evidence type="ECO:0000256" key="6">
    <source>
        <dbReference type="SAM" id="Coils"/>
    </source>
</evidence>
<feature type="domain" description="Dynamin N-terminal" evidence="8">
    <location>
        <begin position="70"/>
        <end position="234"/>
    </location>
</feature>
<dbReference type="InterPro" id="IPR027417">
    <property type="entry name" value="P-loop_NTPase"/>
</dbReference>
<dbReference type="GO" id="GO:0005525">
    <property type="term" value="F:GTP binding"/>
    <property type="evidence" value="ECO:0007669"/>
    <property type="project" value="UniProtKB-KW"/>
</dbReference>
<dbReference type="Proteomes" id="UP001485043">
    <property type="component" value="Unassembled WGS sequence"/>
</dbReference>
<comment type="subcellular location">
    <subcellularLocation>
        <location evidence="1">Membrane</location>
    </subcellularLocation>
</comment>
<keyword evidence="3" id="KW-0378">Hydrolase</keyword>
<evidence type="ECO:0000313" key="9">
    <source>
        <dbReference type="EMBL" id="KAK9863071.1"/>
    </source>
</evidence>
<proteinExistence type="predicted"/>
<dbReference type="SUPFAM" id="SSF52540">
    <property type="entry name" value="P-loop containing nucleoside triphosphate hydrolases"/>
    <property type="match status" value="1"/>
</dbReference>
<accession>A0AAW1T2U5</accession>
<dbReference type="Gene3D" id="3.40.50.300">
    <property type="entry name" value="P-loop containing nucleotide triphosphate hydrolases"/>
    <property type="match status" value="1"/>
</dbReference>
<keyword evidence="5" id="KW-0472">Membrane</keyword>
<evidence type="ECO:0000256" key="5">
    <source>
        <dbReference type="ARBA" id="ARBA00023136"/>
    </source>
</evidence>
<dbReference type="GO" id="GO:0051646">
    <property type="term" value="P:mitochondrion localization"/>
    <property type="evidence" value="ECO:0007669"/>
    <property type="project" value="TreeGrafter"/>
</dbReference>
<dbReference type="Pfam" id="PF00350">
    <property type="entry name" value="Dynamin_N"/>
    <property type="match status" value="1"/>
</dbReference>
<evidence type="ECO:0000256" key="7">
    <source>
        <dbReference type="SAM" id="MobiDB-lite"/>
    </source>
</evidence>
<protein>
    <recommendedName>
        <fullName evidence="8">Dynamin N-terminal domain-containing protein</fullName>
    </recommendedName>
</protein>
<name>A0AAW1T2U5_9CHLO</name>
<keyword evidence="10" id="KW-1185">Reference proteome</keyword>
<evidence type="ECO:0000313" key="10">
    <source>
        <dbReference type="Proteomes" id="UP001485043"/>
    </source>
</evidence>
<feature type="compositionally biased region" description="Low complexity" evidence="7">
    <location>
        <begin position="757"/>
        <end position="769"/>
    </location>
</feature>
<feature type="region of interest" description="Disordered" evidence="7">
    <location>
        <begin position="757"/>
        <end position="785"/>
    </location>
</feature>
<dbReference type="GO" id="GO:0003924">
    <property type="term" value="F:GTPase activity"/>
    <property type="evidence" value="ECO:0007669"/>
    <property type="project" value="InterPro"/>
</dbReference>
<dbReference type="EMBL" id="JALJOV010000520">
    <property type="protein sequence ID" value="KAK9863071.1"/>
    <property type="molecule type" value="Genomic_DNA"/>
</dbReference>
<dbReference type="GO" id="GO:0005741">
    <property type="term" value="C:mitochondrial outer membrane"/>
    <property type="evidence" value="ECO:0007669"/>
    <property type="project" value="TreeGrafter"/>
</dbReference>
<dbReference type="PANTHER" id="PTHR10465">
    <property type="entry name" value="TRANSMEMBRANE GTPASE FZO1"/>
    <property type="match status" value="1"/>
</dbReference>
<feature type="region of interest" description="Disordered" evidence="7">
    <location>
        <begin position="953"/>
        <end position="989"/>
    </location>
</feature>
<evidence type="ECO:0000256" key="1">
    <source>
        <dbReference type="ARBA" id="ARBA00004370"/>
    </source>
</evidence>
<keyword evidence="2" id="KW-0547">Nucleotide-binding</keyword>
<gene>
    <name evidence="9" type="ORF">WJX84_001879</name>
</gene>
<keyword evidence="6" id="KW-0175">Coiled coil</keyword>
<organism evidence="9 10">
    <name type="scientific">Apatococcus fuscideae</name>
    <dbReference type="NCBI Taxonomy" id="2026836"/>
    <lineage>
        <taxon>Eukaryota</taxon>
        <taxon>Viridiplantae</taxon>
        <taxon>Chlorophyta</taxon>
        <taxon>core chlorophytes</taxon>
        <taxon>Trebouxiophyceae</taxon>
        <taxon>Chlorellales</taxon>
        <taxon>Chlorellaceae</taxon>
        <taxon>Apatococcus</taxon>
    </lineage>
</organism>
<dbReference type="InterPro" id="IPR045063">
    <property type="entry name" value="Dynamin_N"/>
</dbReference>
<reference evidence="9 10" key="1">
    <citation type="journal article" date="2024" name="Nat. Commun.">
        <title>Phylogenomics reveals the evolutionary origins of lichenization in chlorophyte algae.</title>
        <authorList>
            <person name="Puginier C."/>
            <person name="Libourel C."/>
            <person name="Otte J."/>
            <person name="Skaloud P."/>
            <person name="Haon M."/>
            <person name="Grisel S."/>
            <person name="Petersen M."/>
            <person name="Berrin J.G."/>
            <person name="Delaux P.M."/>
            <person name="Dal Grande F."/>
            <person name="Keller J."/>
        </authorList>
    </citation>
    <scope>NUCLEOTIDE SEQUENCE [LARGE SCALE GENOMIC DNA]</scope>
    <source>
        <strain evidence="9 10">SAG 2523</strain>
    </source>
</reference>
<evidence type="ECO:0000256" key="3">
    <source>
        <dbReference type="ARBA" id="ARBA00022801"/>
    </source>
</evidence>
<feature type="coiled-coil region" evidence="6">
    <location>
        <begin position="392"/>
        <end position="433"/>
    </location>
</feature>
<evidence type="ECO:0000256" key="2">
    <source>
        <dbReference type="ARBA" id="ARBA00022741"/>
    </source>
</evidence>
<keyword evidence="4" id="KW-0342">GTP-binding</keyword>
<dbReference type="GO" id="GO:0008053">
    <property type="term" value="P:mitochondrial fusion"/>
    <property type="evidence" value="ECO:0007669"/>
    <property type="project" value="TreeGrafter"/>
</dbReference>
<evidence type="ECO:0000256" key="4">
    <source>
        <dbReference type="ARBA" id="ARBA00023134"/>
    </source>
</evidence>
<dbReference type="PANTHER" id="PTHR10465:SF0">
    <property type="entry name" value="SARCALUMENIN"/>
    <property type="match status" value="1"/>
</dbReference>
<sequence>MADCEQFEALHERVAGSLDAVGRFLVGLLEAPQGEHRPPQLLALDAELQKFWKTYADLKQRHSHQSLQVAVLALTKSGKSTLLNSLTASSCLPSNNVPETARITKLIHTDLKGGEQPWLRDLAKNVVVHGQARIQEHLRSMNKAAREARGGDEAFLELHIPVAAVSELQKAGPASAAQAHQLTLLDTPGPNEAGEDALKAQVDRLLDSVDVCIYLLDYTKLKTQEEADMLKKLKGINPALIKRLQSRLFFVVNKADVMYNCEGLQEEETKQYVADLITSQLHQDGFQLAPEQVLLVSAQEAHLSRLMLNKLADAEQQRRFHRLAFGLRASKKSQEEVMDAAREFLEISGIQQLEERVLSFLFSHSGILKMLATLDDSTRMLHQVQNVACTYEAALRQGVEELQAEAGKLRAELEDTLAKFDVVQQQAEEVEAEVVDEVQARMQGLRERLFEQITAVLDPSEEASPVVKTGAWKAVWSKASAFFSRRSADSQAQQELQQALQELNADIQKQFESEVGDFWQGLEAATNARQHLLFHRINRHLAALARAIESTVGELLSVRLEAVPIRMEPPSAQAFHASLQDLLARGINKRTEERSYETEHDEVEYVKERPGICGMGTHWVGRPVRRTVQIPYQETIYELNRSEIQEYYIKMVDESVGTSIAYVRTFVRSYVSERIREARNRISEYGDKYQAAMLAALETSRQGEMHRAQALAMIAFHLDRLSNLQADLSSIQGDAAAMLPMEAAQQLADSITSAWTDADLPADPSADPMLPHPQPTSLSPSHAEPRPAELAADFVMPGEVEHPVTAAARTDEARAVVSAGETGEVLGKASAALPEQPQAEQEPVLMVDRATAALGLVIEDRSDKSLADMDPDVNGEFASPMPQPDTVLAESSTQQLAQLTLSAVPIPARQEAQAGSGKGSVLEPAIGSAAESSCCTSPAVISAETEVAGHWELVSGDNNDGDDFDNGEDGTDEPMGPTHAASEPLTLCH</sequence>
<dbReference type="AlphaFoldDB" id="A0AAW1T2U5"/>
<feature type="compositionally biased region" description="Acidic residues" evidence="7">
    <location>
        <begin position="959"/>
        <end position="972"/>
    </location>
</feature>
<dbReference type="InterPro" id="IPR027094">
    <property type="entry name" value="Mitofusin_fam"/>
</dbReference>
<comment type="caution">
    <text evidence="9">The sequence shown here is derived from an EMBL/GenBank/DDBJ whole genome shotgun (WGS) entry which is preliminary data.</text>
</comment>
<evidence type="ECO:0000259" key="8">
    <source>
        <dbReference type="Pfam" id="PF00350"/>
    </source>
</evidence>